<organism evidence="2">
    <name type="scientific">Fusarium oxysporum f. sp. conglutinans race 2 54008</name>
    <dbReference type="NCBI Taxonomy" id="1089457"/>
    <lineage>
        <taxon>Eukaryota</taxon>
        <taxon>Fungi</taxon>
        <taxon>Dikarya</taxon>
        <taxon>Ascomycota</taxon>
        <taxon>Pezizomycotina</taxon>
        <taxon>Sordariomycetes</taxon>
        <taxon>Hypocreomycetidae</taxon>
        <taxon>Hypocreales</taxon>
        <taxon>Nectriaceae</taxon>
        <taxon>Fusarium</taxon>
        <taxon>Fusarium oxysporum species complex</taxon>
    </lineage>
</organism>
<reference evidence="2" key="1">
    <citation type="submission" date="2011-11" db="EMBL/GenBank/DDBJ databases">
        <title>The Genome Sequence of Fusarium oxysporum PHW808.</title>
        <authorList>
            <consortium name="The Broad Institute Genome Sequencing Platform"/>
            <person name="Ma L.-J."/>
            <person name="Gale L.R."/>
            <person name="Schwartz D.C."/>
            <person name="Zhou S."/>
            <person name="Corby-Kistler H."/>
            <person name="Young S.K."/>
            <person name="Zeng Q."/>
            <person name="Gargeya S."/>
            <person name="Fitzgerald M."/>
            <person name="Haas B."/>
            <person name="Abouelleil A."/>
            <person name="Alvarado L."/>
            <person name="Arachchi H.M."/>
            <person name="Berlin A."/>
            <person name="Brown A."/>
            <person name="Chapman S.B."/>
            <person name="Chen Z."/>
            <person name="Dunbar C."/>
            <person name="Freedman E."/>
            <person name="Gearin G."/>
            <person name="Goldberg J."/>
            <person name="Griggs A."/>
            <person name="Gujja S."/>
            <person name="Heiman D."/>
            <person name="Howarth C."/>
            <person name="Larson L."/>
            <person name="Lui A."/>
            <person name="MacDonald P.J.P."/>
            <person name="Montmayeur A."/>
            <person name="Murphy C."/>
            <person name="Neiman D."/>
            <person name="Pearson M."/>
            <person name="Priest M."/>
            <person name="Roberts A."/>
            <person name="Saif S."/>
            <person name="Shea T."/>
            <person name="Shenoy N."/>
            <person name="Sisk P."/>
            <person name="Stolte C."/>
            <person name="Sykes S."/>
            <person name="Wortman J."/>
            <person name="Nusbaum C."/>
            <person name="Birren B."/>
        </authorList>
    </citation>
    <scope>NUCLEOTIDE SEQUENCE [LARGE SCALE GENOMIC DNA]</scope>
    <source>
        <strain evidence="2">54008</strain>
    </source>
</reference>
<reference evidence="2" key="2">
    <citation type="submission" date="2012-05" db="EMBL/GenBank/DDBJ databases">
        <title>The Genome Annotation of Fusarium oxysporum PHW808.</title>
        <authorList>
            <consortium name="The Broad Institute Genomics Platform"/>
            <person name="Ma L.-J."/>
            <person name="Corby-Kistler H."/>
            <person name="Broz K."/>
            <person name="Gale L.R."/>
            <person name="Jonkers W."/>
            <person name="O'Donnell K."/>
            <person name="Ploetz R."/>
            <person name="Steinberg C."/>
            <person name="Schwartz D.C."/>
            <person name="VanEtten H."/>
            <person name="Zhou S."/>
            <person name="Young S.K."/>
            <person name="Zeng Q."/>
            <person name="Gargeya S."/>
            <person name="Fitzgerald M."/>
            <person name="Abouelleil A."/>
            <person name="Alvarado L."/>
            <person name="Chapman S.B."/>
            <person name="Gainer-Dewar J."/>
            <person name="Goldberg J."/>
            <person name="Griggs A."/>
            <person name="Gujja S."/>
            <person name="Hansen M."/>
            <person name="Howarth C."/>
            <person name="Imamovic A."/>
            <person name="Ireland A."/>
            <person name="Larimer J."/>
            <person name="McCowan C."/>
            <person name="Murphy C."/>
            <person name="Pearson M."/>
            <person name="Poon T.W."/>
            <person name="Priest M."/>
            <person name="Roberts A."/>
            <person name="Saif S."/>
            <person name="Shea T."/>
            <person name="Sykes S."/>
            <person name="Wortman J."/>
            <person name="Nusbaum C."/>
            <person name="Birren B."/>
        </authorList>
    </citation>
    <scope>NUCLEOTIDE SEQUENCE</scope>
    <source>
        <strain evidence="2">54008</strain>
    </source>
</reference>
<dbReference type="AlphaFoldDB" id="X0GVS9"/>
<name>X0GVS9_FUSOX</name>
<accession>X0GVS9</accession>
<dbReference type="HOGENOM" id="CLU_1777551_0_0_1"/>
<evidence type="ECO:0000313" key="2">
    <source>
        <dbReference type="EMBL" id="EXL64025.1"/>
    </source>
</evidence>
<feature type="region of interest" description="Disordered" evidence="1">
    <location>
        <begin position="1"/>
        <end position="32"/>
    </location>
</feature>
<gene>
    <name evidence="2" type="ORF">FOPG_19704</name>
</gene>
<feature type="compositionally biased region" description="Polar residues" evidence="1">
    <location>
        <begin position="1"/>
        <end position="20"/>
    </location>
</feature>
<sequence length="146" mass="16128">MPKTLSSQRVPIQGSSSMPFANSPMPRPSPSTSKILCCPTRTCNVSATHSTRVFSSQFAVASMPSPVSTAAMEPRSFVYQPRLDKVLHRIARSHLRRRVLPSTIKNDLGRILRTSATTTSLRFGLCSPRSKSGTHGMRLWKTRTDV</sequence>
<proteinExistence type="predicted"/>
<dbReference type="EMBL" id="JH659317">
    <property type="protein sequence ID" value="EXL64025.1"/>
    <property type="molecule type" value="Genomic_DNA"/>
</dbReference>
<evidence type="ECO:0000256" key="1">
    <source>
        <dbReference type="SAM" id="MobiDB-lite"/>
    </source>
</evidence>
<protein>
    <submittedName>
        <fullName evidence="2">Uncharacterized protein</fullName>
    </submittedName>
</protein>
<dbReference type="Proteomes" id="UP000030676">
    <property type="component" value="Unassembled WGS sequence"/>
</dbReference>